<evidence type="ECO:0000313" key="3">
    <source>
        <dbReference type="EMBL" id="WNG45949.1"/>
    </source>
</evidence>
<dbReference type="Pfam" id="PF13175">
    <property type="entry name" value="AAA_15"/>
    <property type="match status" value="1"/>
</dbReference>
<dbReference type="EMBL" id="CP043494">
    <property type="protein sequence ID" value="WNG45949.1"/>
    <property type="molecule type" value="Genomic_DNA"/>
</dbReference>
<dbReference type="Pfam" id="PF13304">
    <property type="entry name" value="AAA_21"/>
    <property type="match status" value="1"/>
</dbReference>
<dbReference type="Proteomes" id="UP001611383">
    <property type="component" value="Chromosome"/>
</dbReference>
<dbReference type="InterPro" id="IPR041685">
    <property type="entry name" value="AAA_GajA/Old/RecF-like"/>
</dbReference>
<dbReference type="PANTHER" id="PTHR43581:SF4">
    <property type="entry name" value="ATP_GTP PHOSPHATASE"/>
    <property type="match status" value="1"/>
</dbReference>
<dbReference type="PANTHER" id="PTHR43581">
    <property type="entry name" value="ATP/GTP PHOSPHATASE"/>
    <property type="match status" value="1"/>
</dbReference>
<feature type="domain" description="Endonuclease GajA/Old nuclease/RecF-like AAA" evidence="1">
    <location>
        <begin position="51"/>
        <end position="97"/>
    </location>
</feature>
<dbReference type="Gene3D" id="3.40.50.300">
    <property type="entry name" value="P-loop containing nucleotide triphosphate hydrolases"/>
    <property type="match status" value="2"/>
</dbReference>
<keyword evidence="4" id="KW-1185">Reference proteome</keyword>
<proteinExistence type="predicted"/>
<reference evidence="3 4" key="1">
    <citation type="submission" date="2019-08" db="EMBL/GenBank/DDBJ databases">
        <title>Archangium and Cystobacter genomes.</title>
        <authorList>
            <person name="Chen I.-C.K."/>
            <person name="Wielgoss S."/>
        </authorList>
    </citation>
    <scope>NUCLEOTIDE SEQUENCE [LARGE SCALE GENOMIC DNA]</scope>
    <source>
        <strain evidence="3 4">Cbm 6</strain>
    </source>
</reference>
<organism evidence="3 4">
    <name type="scientific">Archangium minus</name>
    <dbReference type="NCBI Taxonomy" id="83450"/>
    <lineage>
        <taxon>Bacteria</taxon>
        <taxon>Pseudomonadati</taxon>
        <taxon>Myxococcota</taxon>
        <taxon>Myxococcia</taxon>
        <taxon>Myxococcales</taxon>
        <taxon>Cystobacterineae</taxon>
        <taxon>Archangiaceae</taxon>
        <taxon>Archangium</taxon>
    </lineage>
</organism>
<evidence type="ECO:0000313" key="4">
    <source>
        <dbReference type="Proteomes" id="UP001611383"/>
    </source>
</evidence>
<dbReference type="InterPro" id="IPR003959">
    <property type="entry name" value="ATPase_AAA_core"/>
</dbReference>
<dbReference type="InterPro" id="IPR051396">
    <property type="entry name" value="Bact_Antivir_Def_Nuclease"/>
</dbReference>
<evidence type="ECO:0000259" key="1">
    <source>
        <dbReference type="Pfam" id="PF13175"/>
    </source>
</evidence>
<evidence type="ECO:0000259" key="2">
    <source>
        <dbReference type="Pfam" id="PF13304"/>
    </source>
</evidence>
<feature type="domain" description="ATPase AAA-type core" evidence="2">
    <location>
        <begin position="139"/>
        <end position="339"/>
    </location>
</feature>
<sequence>MKRCAMQRSGRGRWETEAPSLEGAGSWVISHPLTPSPCGGDTDVMAQDATITSIHFQNFKALRTFSAHLSHMNVLVGPNNAGKSTFLSAFRLLAAGLRRAHTRRPEPVRGPKGSTWGYPVSLENLPISTENIHTDCADVDAQIQFKLSNGNSLTLYFPSDSGCFLLFDSERPINTTTAFKNAFPISVGHIPVLGPVEHQEELLQEESVRTGLMTHRASRYFRNYWHRYPDDFDTFAELVQQTWPGMELERPSLAGLHPPTLTMFCREERIDRELYWAGFGFQVWCQLLTHVVRSRRDSVLIVDEPDIYLHPDLQRHLLSILREAGPDILLATHSTEIISDADPSELLVINKRNKTAQRMKTTGDVQSALEVLGSTQNITLTQLARSRRVLFVEGEDFKILSRFAQQLGLRELSAGLDLTVVPVGGFSNWERVQSLAWGIERVLGQSLLLAAVFDRDYRCAEEVAGILGDLKSLKLAHILQRKEIENYLLIPGPLERAISHALHERARRSGEPPLPMRPIEQLLREITEPMHHEVLGQYVTKRTQYLKSSGLDPATLTTQTLSELQTRWNDLHQRMELVPGKQVLSRLNEVLGQELKINVSMRGIISQMRKEEIPADLTALLGELESFRKLRNA</sequence>
<gene>
    <name evidence="3" type="ORF">F0U60_18890</name>
</gene>
<accession>A0ABY9WRZ0</accession>
<dbReference type="SUPFAM" id="SSF52540">
    <property type="entry name" value="P-loop containing nucleoside triphosphate hydrolases"/>
    <property type="match status" value="1"/>
</dbReference>
<protein>
    <submittedName>
        <fullName evidence="3">AAA family ATPase</fullName>
    </submittedName>
</protein>
<name>A0ABY9WRZ0_9BACT</name>
<dbReference type="InterPro" id="IPR027417">
    <property type="entry name" value="P-loop_NTPase"/>
</dbReference>